<reference evidence="5 6" key="1">
    <citation type="submission" date="2023-11" db="EMBL/GenBank/DDBJ databases">
        <title>MicrobeMod: A computational toolkit for identifying prokaryotic methylation and restriction-modification with nanopore sequencing.</title>
        <authorList>
            <person name="Crits-Christoph A."/>
            <person name="Kang S.C."/>
            <person name="Lee H."/>
            <person name="Ostrov N."/>
        </authorList>
    </citation>
    <scope>NUCLEOTIDE SEQUENCE [LARGE SCALE GENOMIC DNA]</scope>
    <source>
        <strain evidence="5 6">ATCC 25935</strain>
    </source>
</reference>
<dbReference type="PANTHER" id="PTHR46796">
    <property type="entry name" value="HTH-TYPE TRANSCRIPTIONAL ACTIVATOR RHAS-RELATED"/>
    <property type="match status" value="1"/>
</dbReference>
<evidence type="ECO:0000256" key="1">
    <source>
        <dbReference type="ARBA" id="ARBA00023015"/>
    </source>
</evidence>
<dbReference type="Pfam" id="PF12833">
    <property type="entry name" value="HTH_18"/>
    <property type="match status" value="1"/>
</dbReference>
<evidence type="ECO:0000259" key="4">
    <source>
        <dbReference type="PROSITE" id="PS01124"/>
    </source>
</evidence>
<dbReference type="Proteomes" id="UP001326110">
    <property type="component" value="Chromosome"/>
</dbReference>
<dbReference type="PANTHER" id="PTHR46796:SF7">
    <property type="entry name" value="ARAC FAMILY TRANSCRIPTIONAL REGULATOR"/>
    <property type="match status" value="1"/>
</dbReference>
<gene>
    <name evidence="5" type="ORF">SR858_25295</name>
</gene>
<dbReference type="RefSeq" id="WP_084670133.1">
    <property type="nucleotide sequence ID" value="NZ_CP140152.1"/>
</dbReference>
<organism evidence="5 6">
    <name type="scientific">Duganella zoogloeoides</name>
    <dbReference type="NCBI Taxonomy" id="75659"/>
    <lineage>
        <taxon>Bacteria</taxon>
        <taxon>Pseudomonadati</taxon>
        <taxon>Pseudomonadota</taxon>
        <taxon>Betaproteobacteria</taxon>
        <taxon>Burkholderiales</taxon>
        <taxon>Oxalobacteraceae</taxon>
        <taxon>Telluria group</taxon>
        <taxon>Duganella</taxon>
    </lineage>
</organism>
<keyword evidence="6" id="KW-1185">Reference proteome</keyword>
<name>A0ABZ0XXC9_9BURK</name>
<dbReference type="InterPro" id="IPR020449">
    <property type="entry name" value="Tscrpt_reg_AraC-type_HTH"/>
</dbReference>
<dbReference type="Gene3D" id="1.10.10.60">
    <property type="entry name" value="Homeodomain-like"/>
    <property type="match status" value="2"/>
</dbReference>
<feature type="domain" description="HTH araC/xylS-type" evidence="4">
    <location>
        <begin position="204"/>
        <end position="301"/>
    </location>
</feature>
<keyword evidence="1" id="KW-0805">Transcription regulation</keyword>
<dbReference type="InterPro" id="IPR050204">
    <property type="entry name" value="AraC_XylS_family_regulators"/>
</dbReference>
<sequence length="312" mass="34375">MDPLSDILSMLRVRSVLTARFEGSGSWAMRFPSYSHIKFGAVLEGSFWMSCEASSAPIKFECGDFYLLTDGLSYCTATDLDKEPLDGRQIFHEYLGKDEVVRYGDGVGKVVVSGGRFTFDDDTSEILLNQLPPLIRLPAISPSATSLKAILDLLAYETETIRPGHTIAATSIANLALIHILREHLAAVPIKAGWFCAIRDKQIGAVLSLMHGDIARRWTVNDLATEIGMSRTAFTQRFKKLVGFSPLDYLLRWRMAVAGSALRNGVSLTRVADQVGYSSDTAFNSAFKRIMGQSPGRYRLNALANHFDPQGT</sequence>
<dbReference type="GeneID" id="43166911"/>
<dbReference type="EMBL" id="CP140152">
    <property type="protein sequence ID" value="WQH04314.1"/>
    <property type="molecule type" value="Genomic_DNA"/>
</dbReference>
<evidence type="ECO:0000256" key="3">
    <source>
        <dbReference type="ARBA" id="ARBA00023163"/>
    </source>
</evidence>
<dbReference type="InterPro" id="IPR018060">
    <property type="entry name" value="HTH_AraC"/>
</dbReference>
<evidence type="ECO:0000256" key="2">
    <source>
        <dbReference type="ARBA" id="ARBA00023125"/>
    </source>
</evidence>
<accession>A0ABZ0XXC9</accession>
<dbReference type="InterPro" id="IPR032783">
    <property type="entry name" value="AraC_lig"/>
</dbReference>
<keyword evidence="2" id="KW-0238">DNA-binding</keyword>
<dbReference type="SUPFAM" id="SSF46689">
    <property type="entry name" value="Homeodomain-like"/>
    <property type="match status" value="2"/>
</dbReference>
<dbReference type="Pfam" id="PF12852">
    <property type="entry name" value="Cupin_6"/>
    <property type="match status" value="1"/>
</dbReference>
<dbReference type="SMART" id="SM00342">
    <property type="entry name" value="HTH_ARAC"/>
    <property type="match status" value="1"/>
</dbReference>
<dbReference type="PRINTS" id="PR00032">
    <property type="entry name" value="HTHARAC"/>
</dbReference>
<dbReference type="InterPro" id="IPR009057">
    <property type="entry name" value="Homeodomain-like_sf"/>
</dbReference>
<evidence type="ECO:0000313" key="5">
    <source>
        <dbReference type="EMBL" id="WQH04314.1"/>
    </source>
</evidence>
<evidence type="ECO:0000313" key="6">
    <source>
        <dbReference type="Proteomes" id="UP001326110"/>
    </source>
</evidence>
<keyword evidence="3" id="KW-0804">Transcription</keyword>
<proteinExistence type="predicted"/>
<dbReference type="PROSITE" id="PS01124">
    <property type="entry name" value="HTH_ARAC_FAMILY_2"/>
    <property type="match status" value="1"/>
</dbReference>
<protein>
    <submittedName>
        <fullName evidence="5">AraC family transcriptional regulator</fullName>
    </submittedName>
</protein>